<dbReference type="CDD" id="cd13631">
    <property type="entry name" value="PBP2_Ct-PDT_like"/>
    <property type="match status" value="1"/>
</dbReference>
<comment type="pathway">
    <text evidence="1">Amino-acid biosynthesis; L-phenylalanine biosynthesis; phenylpyruvate from prephenate: step 1/1.</text>
</comment>
<dbReference type="PROSITE" id="PS51171">
    <property type="entry name" value="PREPHENATE_DEHYDR_3"/>
    <property type="match status" value="1"/>
</dbReference>
<reference evidence="11 12" key="1">
    <citation type="submission" date="2018-08" db="EMBL/GenBank/DDBJ databases">
        <title>Henriciella mobilis sp. nov., isolated from seawater.</title>
        <authorList>
            <person name="Cheng H."/>
            <person name="Wu Y.-H."/>
            <person name="Xu X.-W."/>
            <person name="Guo L.-L."/>
        </authorList>
    </citation>
    <scope>NUCLEOTIDE SEQUENCE [LARGE SCALE GENOMIC DNA]</scope>
    <source>
        <strain evidence="11 12">CCUG66934</strain>
    </source>
</reference>
<dbReference type="PANTHER" id="PTHR21022:SF19">
    <property type="entry name" value="PREPHENATE DEHYDRATASE-RELATED"/>
    <property type="match status" value="1"/>
</dbReference>
<evidence type="ECO:0000256" key="6">
    <source>
        <dbReference type="ARBA" id="ARBA00023239"/>
    </source>
</evidence>
<evidence type="ECO:0000256" key="7">
    <source>
        <dbReference type="ARBA" id="ARBA00047848"/>
    </source>
</evidence>
<evidence type="ECO:0000256" key="3">
    <source>
        <dbReference type="ARBA" id="ARBA00022605"/>
    </source>
</evidence>
<name>A0A399QST8_9PROT</name>
<dbReference type="NCBIfam" id="NF008866">
    <property type="entry name" value="PRK11899.1"/>
    <property type="match status" value="1"/>
</dbReference>
<evidence type="ECO:0000313" key="11">
    <source>
        <dbReference type="EMBL" id="RIJ21304.1"/>
    </source>
</evidence>
<dbReference type="EMBL" id="QWGB01000009">
    <property type="protein sequence ID" value="RIJ21304.1"/>
    <property type="molecule type" value="Genomic_DNA"/>
</dbReference>
<feature type="domain" description="Prephenate dehydratase" evidence="9">
    <location>
        <begin position="7"/>
        <end position="182"/>
    </location>
</feature>
<dbReference type="GO" id="GO:0009094">
    <property type="term" value="P:L-phenylalanine biosynthetic process"/>
    <property type="evidence" value="ECO:0007669"/>
    <property type="project" value="UniProtKB-UniPathway"/>
</dbReference>
<comment type="catalytic activity">
    <reaction evidence="7">
        <text>prephenate + H(+) = 3-phenylpyruvate + CO2 + H2O</text>
        <dbReference type="Rhea" id="RHEA:21648"/>
        <dbReference type="ChEBI" id="CHEBI:15377"/>
        <dbReference type="ChEBI" id="CHEBI:15378"/>
        <dbReference type="ChEBI" id="CHEBI:16526"/>
        <dbReference type="ChEBI" id="CHEBI:18005"/>
        <dbReference type="ChEBI" id="CHEBI:29934"/>
        <dbReference type="EC" id="4.2.1.51"/>
    </reaction>
</comment>
<dbReference type="CDD" id="cd04905">
    <property type="entry name" value="ACT_CM-PDT"/>
    <property type="match status" value="1"/>
</dbReference>
<protein>
    <recommendedName>
        <fullName evidence="2">prephenate dehydratase</fullName>
        <ecNumber evidence="2">4.2.1.51</ecNumber>
    </recommendedName>
</protein>
<feature type="domain" description="ACT" evidence="10">
    <location>
        <begin position="197"/>
        <end position="274"/>
    </location>
</feature>
<dbReference type="InterPro" id="IPR018528">
    <property type="entry name" value="Preph_deHydtase_CS"/>
</dbReference>
<evidence type="ECO:0000256" key="4">
    <source>
        <dbReference type="ARBA" id="ARBA00023141"/>
    </source>
</evidence>
<dbReference type="AlphaFoldDB" id="A0A399QST8"/>
<gene>
    <name evidence="11" type="ORF">D1224_13380</name>
</gene>
<dbReference type="UniPathway" id="UPA00121">
    <property type="reaction ID" value="UER00345"/>
</dbReference>
<organism evidence="11 12">
    <name type="scientific">Henriciella barbarensis</name>
    <dbReference type="NCBI Taxonomy" id="86342"/>
    <lineage>
        <taxon>Bacteria</taxon>
        <taxon>Pseudomonadati</taxon>
        <taxon>Pseudomonadota</taxon>
        <taxon>Alphaproteobacteria</taxon>
        <taxon>Hyphomonadales</taxon>
        <taxon>Hyphomonadaceae</taxon>
        <taxon>Henriciella</taxon>
    </lineage>
</organism>
<keyword evidence="6 11" id="KW-0456">Lyase</keyword>
<dbReference type="InterPro" id="IPR045865">
    <property type="entry name" value="ACT-like_dom_sf"/>
</dbReference>
<evidence type="ECO:0000256" key="2">
    <source>
        <dbReference type="ARBA" id="ARBA00013147"/>
    </source>
</evidence>
<dbReference type="InterPro" id="IPR002912">
    <property type="entry name" value="ACT_dom"/>
</dbReference>
<dbReference type="PANTHER" id="PTHR21022">
    <property type="entry name" value="PREPHENATE DEHYDRATASE P PROTEIN"/>
    <property type="match status" value="1"/>
</dbReference>
<dbReference type="Pfam" id="PF00800">
    <property type="entry name" value="PDT"/>
    <property type="match status" value="1"/>
</dbReference>
<keyword evidence="5" id="KW-0584">Phenylalanine biosynthesis</keyword>
<dbReference type="OrthoDB" id="9802281at2"/>
<dbReference type="GO" id="GO:0004664">
    <property type="term" value="F:prephenate dehydratase activity"/>
    <property type="evidence" value="ECO:0007669"/>
    <property type="project" value="UniProtKB-EC"/>
</dbReference>
<evidence type="ECO:0000313" key="12">
    <source>
        <dbReference type="Proteomes" id="UP000265431"/>
    </source>
</evidence>
<dbReference type="EC" id="4.2.1.51" evidence="2"/>
<evidence type="ECO:0000259" key="10">
    <source>
        <dbReference type="PROSITE" id="PS51671"/>
    </source>
</evidence>
<dbReference type="SUPFAM" id="SSF55021">
    <property type="entry name" value="ACT-like"/>
    <property type="match status" value="1"/>
</dbReference>
<dbReference type="InterPro" id="IPR008242">
    <property type="entry name" value="Chor_mutase/pphenate_deHydtase"/>
</dbReference>
<accession>A0A399QST8</accession>
<proteinExistence type="predicted"/>
<dbReference type="Gene3D" id="3.40.190.10">
    <property type="entry name" value="Periplasmic binding protein-like II"/>
    <property type="match status" value="2"/>
</dbReference>
<dbReference type="Proteomes" id="UP000265431">
    <property type="component" value="Unassembled WGS sequence"/>
</dbReference>
<dbReference type="PROSITE" id="PS00857">
    <property type="entry name" value="PREPHENATE_DEHYDR_1"/>
    <property type="match status" value="1"/>
</dbReference>
<evidence type="ECO:0000256" key="5">
    <source>
        <dbReference type="ARBA" id="ARBA00023222"/>
    </source>
</evidence>
<dbReference type="PIRSF" id="PIRSF001500">
    <property type="entry name" value="Chor_mut_pdt_Ppr"/>
    <property type="match status" value="1"/>
</dbReference>
<dbReference type="InterPro" id="IPR001086">
    <property type="entry name" value="Preph_deHydtase"/>
</dbReference>
<dbReference type="GO" id="GO:0005737">
    <property type="term" value="C:cytoplasm"/>
    <property type="evidence" value="ECO:0007669"/>
    <property type="project" value="TreeGrafter"/>
</dbReference>
<evidence type="ECO:0000259" key="9">
    <source>
        <dbReference type="PROSITE" id="PS51171"/>
    </source>
</evidence>
<evidence type="ECO:0000256" key="1">
    <source>
        <dbReference type="ARBA" id="ARBA00004741"/>
    </source>
</evidence>
<comment type="caution">
    <text evidence="11">The sequence shown here is derived from an EMBL/GenBank/DDBJ whole genome shotgun (WGS) entry which is preliminary data.</text>
</comment>
<sequence length="283" mass="30913">MDMRQGRIAYQGEPGANSHIACKETYPGMEPVACKTFEDVLSLVERGEADLAMIPVENTIAGRVGDIHHLLPGTTLNIIGEHFMPIRFQLMALPGVELSQVKQAHSHIMALGQCRAFMREHGIEPIVAADTAGAARIVKELGEQTTAAIAPELAAEVYGLNILARDIEDAEHNTTRFVIMAPDPLEHEDVGEDAVTSFLFQVRNIPAALYKAMGGFATNGVNMTKLESYQIDGSFTATQFYAEIEGHPDERRVQLALEELGFFSNSLKIMGVFPASAARYANR</sequence>
<dbReference type="PROSITE" id="PS51671">
    <property type="entry name" value="ACT"/>
    <property type="match status" value="1"/>
</dbReference>
<keyword evidence="12" id="KW-1185">Reference proteome</keyword>
<dbReference type="SUPFAM" id="SSF53850">
    <property type="entry name" value="Periplasmic binding protein-like II"/>
    <property type="match status" value="1"/>
</dbReference>
<evidence type="ECO:0000256" key="8">
    <source>
        <dbReference type="PIRSR" id="PIRSR001500-2"/>
    </source>
</evidence>
<keyword evidence="4" id="KW-0057">Aromatic amino acid biosynthesis</keyword>
<dbReference type="Gene3D" id="3.30.70.260">
    <property type="match status" value="1"/>
</dbReference>
<feature type="site" description="Essential for prephenate dehydratase activity" evidence="8">
    <location>
        <position position="175"/>
    </location>
</feature>
<keyword evidence="3" id="KW-0028">Amino-acid biosynthesis</keyword>